<dbReference type="PANTHER" id="PTHR30482">
    <property type="entry name" value="HIGH-AFFINITY BRANCHED-CHAIN AMINO ACID TRANSPORT SYSTEM PERMEASE"/>
    <property type="match status" value="1"/>
</dbReference>
<dbReference type="InterPro" id="IPR043428">
    <property type="entry name" value="LivM-like"/>
</dbReference>
<evidence type="ECO:0000313" key="7">
    <source>
        <dbReference type="EMBL" id="AEG60966.1"/>
    </source>
</evidence>
<name>F6DRD1_DESRL</name>
<dbReference type="CDD" id="cd06581">
    <property type="entry name" value="TM_PBP1_LivM_like"/>
    <property type="match status" value="1"/>
</dbReference>
<evidence type="ECO:0000256" key="4">
    <source>
        <dbReference type="ARBA" id="ARBA00022989"/>
    </source>
</evidence>
<dbReference type="PANTHER" id="PTHR30482:SF10">
    <property type="entry name" value="HIGH-AFFINITY BRANCHED-CHAIN AMINO ACID TRANSPORT PROTEIN BRAE"/>
    <property type="match status" value="1"/>
</dbReference>
<organism evidence="7 8">
    <name type="scientific">Desulforamulus ruminis (strain ATCC 23193 / DSM 2154 / NCIMB 8452 / DL)</name>
    <name type="common">Desulfotomaculum ruminis</name>
    <dbReference type="NCBI Taxonomy" id="696281"/>
    <lineage>
        <taxon>Bacteria</taxon>
        <taxon>Bacillati</taxon>
        <taxon>Bacillota</taxon>
        <taxon>Clostridia</taxon>
        <taxon>Eubacteriales</taxon>
        <taxon>Peptococcaceae</taxon>
        <taxon>Desulforamulus</taxon>
    </lineage>
</organism>
<feature type="transmembrane region" description="Helical" evidence="6">
    <location>
        <begin position="135"/>
        <end position="162"/>
    </location>
</feature>
<comment type="subcellular location">
    <subcellularLocation>
        <location evidence="1">Cell membrane</location>
        <topology evidence="1">Multi-pass membrane protein</topology>
    </subcellularLocation>
</comment>
<dbReference type="GO" id="GO:0015658">
    <property type="term" value="F:branched-chain amino acid transmembrane transporter activity"/>
    <property type="evidence" value="ECO:0007669"/>
    <property type="project" value="InterPro"/>
</dbReference>
<dbReference type="HOGENOM" id="CLU_031365_1_2_9"/>
<gene>
    <name evidence="7" type="ordered locus">Desru_2742</name>
</gene>
<feature type="transmembrane region" description="Helical" evidence="6">
    <location>
        <begin position="6"/>
        <end position="25"/>
    </location>
</feature>
<feature type="transmembrane region" description="Helical" evidence="6">
    <location>
        <begin position="37"/>
        <end position="57"/>
    </location>
</feature>
<dbReference type="eggNOG" id="COG4177">
    <property type="taxonomic scope" value="Bacteria"/>
</dbReference>
<dbReference type="Proteomes" id="UP000009234">
    <property type="component" value="Chromosome"/>
</dbReference>
<dbReference type="InterPro" id="IPR001851">
    <property type="entry name" value="ABC_transp_permease"/>
</dbReference>
<keyword evidence="4 6" id="KW-1133">Transmembrane helix</keyword>
<sequence>MDSRQGIKRILSIGLIVFSGVLIFIAQMYLDSFQARVLNLAAIFVILGVSMNLVLGFTGMFSLGHAGFMCVGAYVSAVLTMSPASKELIYYMEPIISPLGQVHWPVLPAILAAGLVAALFGFIIGFPALRLRDDYLAIATLGFGEIIRIIFTNTISITNGSLGLKNIPAIKSMWVYWGFAIGTIWILKQLINSSWGYAFKAIRDNEIAAEAMGIDIFKHKLMSFTIGAFFAGIAGALMGHLITSIDPTMFRFLFTFQILLIIVLGGLGSITGSVIAAVVVTVMMEVLRFVEQPMDFFGVVIPGIPGMRMVIFSLLLLGVILFYRQGLMGTREFNWNWVLDKLGVGRNRKEKGVRSDG</sequence>
<evidence type="ECO:0000256" key="3">
    <source>
        <dbReference type="ARBA" id="ARBA00022692"/>
    </source>
</evidence>
<dbReference type="RefSeq" id="WP_013842720.1">
    <property type="nucleotide sequence ID" value="NC_015589.1"/>
</dbReference>
<dbReference type="OrthoDB" id="9789927at2"/>
<dbReference type="STRING" id="696281.Desru_2742"/>
<keyword evidence="3 6" id="KW-0812">Transmembrane</keyword>
<evidence type="ECO:0000313" key="8">
    <source>
        <dbReference type="Proteomes" id="UP000009234"/>
    </source>
</evidence>
<reference evidence="7 8" key="2">
    <citation type="journal article" date="2012" name="Stand. Genomic Sci.">
        <title>Complete genome sequence of the sulfate-reducing firmicute Desulfotomaculum ruminis type strain (DL(T)).</title>
        <authorList>
            <person name="Spring S."/>
            <person name="Visser M."/>
            <person name="Lu M."/>
            <person name="Copeland A."/>
            <person name="Lapidus A."/>
            <person name="Lucas S."/>
            <person name="Cheng J.F."/>
            <person name="Han C."/>
            <person name="Tapia R."/>
            <person name="Goodwin L.A."/>
            <person name="Pitluck S."/>
            <person name="Ivanova N."/>
            <person name="Land M."/>
            <person name="Hauser L."/>
            <person name="Larimer F."/>
            <person name="Rohde M."/>
            <person name="Goker M."/>
            <person name="Detter J.C."/>
            <person name="Kyrpides N.C."/>
            <person name="Woyke T."/>
            <person name="Schaap P.J."/>
            <person name="Plugge C.M."/>
            <person name="Muyzer G."/>
            <person name="Kuever J."/>
            <person name="Pereira I.A."/>
            <person name="Parshina S.N."/>
            <person name="Bernier-Latmani R."/>
            <person name="Stams A.J."/>
            <person name="Klenk H.P."/>
        </authorList>
    </citation>
    <scope>NUCLEOTIDE SEQUENCE [LARGE SCALE GENOMIC DNA]</scope>
    <source>
        <strain evidence="8">ATCC 23193 / DSM 2154 / NCIB 8452 / DL</strain>
    </source>
</reference>
<dbReference type="Pfam" id="PF02653">
    <property type="entry name" value="BPD_transp_2"/>
    <property type="match status" value="1"/>
</dbReference>
<keyword evidence="5 6" id="KW-0472">Membrane</keyword>
<evidence type="ECO:0000256" key="2">
    <source>
        <dbReference type="ARBA" id="ARBA00022475"/>
    </source>
</evidence>
<protein>
    <submittedName>
        <fullName evidence="7">Inner-membrane translocator</fullName>
    </submittedName>
</protein>
<keyword evidence="2" id="KW-1003">Cell membrane</keyword>
<dbReference type="AlphaFoldDB" id="F6DRD1"/>
<dbReference type="KEGG" id="dru:Desru_2742"/>
<reference evidence="8" key="1">
    <citation type="submission" date="2011-05" db="EMBL/GenBank/DDBJ databases">
        <title>Complete sequence of Desulfotomaculum ruminis DSM 2154.</title>
        <authorList>
            <person name="Lucas S."/>
            <person name="Copeland A."/>
            <person name="Lapidus A."/>
            <person name="Cheng J.-F."/>
            <person name="Goodwin L."/>
            <person name="Pitluck S."/>
            <person name="Lu M."/>
            <person name="Detter J.C."/>
            <person name="Han C."/>
            <person name="Tapia R."/>
            <person name="Land M."/>
            <person name="Hauser L."/>
            <person name="Kyrpides N."/>
            <person name="Ivanova N."/>
            <person name="Mikhailova N."/>
            <person name="Pagani I."/>
            <person name="Stams A.J.M."/>
            <person name="Plugge C.M."/>
            <person name="Muyzer G."/>
            <person name="Kuever J."/>
            <person name="Parshina S.N."/>
            <person name="Ivanova A.E."/>
            <person name="Nazina T.N."/>
            <person name="Brambilla E."/>
            <person name="Spring S."/>
            <person name="Klenk H.-P."/>
            <person name="Woyke T."/>
        </authorList>
    </citation>
    <scope>NUCLEOTIDE SEQUENCE [LARGE SCALE GENOMIC DNA]</scope>
    <source>
        <strain evidence="8">ATCC 23193 / DSM 2154 / NCIB 8452 / DL</strain>
    </source>
</reference>
<evidence type="ECO:0000256" key="6">
    <source>
        <dbReference type="SAM" id="Phobius"/>
    </source>
</evidence>
<feature type="transmembrane region" description="Helical" evidence="6">
    <location>
        <begin position="174"/>
        <end position="191"/>
    </location>
</feature>
<evidence type="ECO:0000256" key="1">
    <source>
        <dbReference type="ARBA" id="ARBA00004651"/>
    </source>
</evidence>
<feature type="transmembrane region" description="Helical" evidence="6">
    <location>
        <begin position="63"/>
        <end position="85"/>
    </location>
</feature>
<dbReference type="GO" id="GO:0005886">
    <property type="term" value="C:plasma membrane"/>
    <property type="evidence" value="ECO:0007669"/>
    <property type="project" value="UniProtKB-SubCell"/>
</dbReference>
<feature type="transmembrane region" description="Helical" evidence="6">
    <location>
        <begin position="296"/>
        <end position="323"/>
    </location>
</feature>
<proteinExistence type="predicted"/>
<dbReference type="EMBL" id="CP002780">
    <property type="protein sequence ID" value="AEG60966.1"/>
    <property type="molecule type" value="Genomic_DNA"/>
</dbReference>
<evidence type="ECO:0000256" key="5">
    <source>
        <dbReference type="ARBA" id="ARBA00023136"/>
    </source>
</evidence>
<feature type="transmembrane region" description="Helical" evidence="6">
    <location>
        <begin position="106"/>
        <end position="129"/>
    </location>
</feature>
<feature type="transmembrane region" description="Helical" evidence="6">
    <location>
        <begin position="221"/>
        <end position="242"/>
    </location>
</feature>
<accession>F6DRD1</accession>
<feature type="transmembrane region" description="Helical" evidence="6">
    <location>
        <begin position="254"/>
        <end position="284"/>
    </location>
</feature>
<keyword evidence="8" id="KW-1185">Reference proteome</keyword>